<dbReference type="RefSeq" id="WP_145648973.1">
    <property type="nucleotide sequence ID" value="NZ_VLLB01000003.1"/>
</dbReference>
<name>A0A562RB95_9BURK</name>
<protein>
    <recommendedName>
        <fullName evidence="4">Excinuclease ATPase subunit</fullName>
    </recommendedName>
</protein>
<gene>
    <name evidence="2" type="ORF">IP91_02153</name>
</gene>
<dbReference type="Proteomes" id="UP000318431">
    <property type="component" value="Unassembled WGS sequence"/>
</dbReference>
<evidence type="ECO:0000313" key="3">
    <source>
        <dbReference type="Proteomes" id="UP000318431"/>
    </source>
</evidence>
<accession>A0A562RB95</accession>
<comment type="caution">
    <text evidence="2">The sequence shown here is derived from an EMBL/GenBank/DDBJ whole genome shotgun (WGS) entry which is preliminary data.</text>
</comment>
<evidence type="ECO:0000313" key="2">
    <source>
        <dbReference type="EMBL" id="TWI66341.1"/>
    </source>
</evidence>
<dbReference type="OrthoDB" id="8161726at2"/>
<evidence type="ECO:0000256" key="1">
    <source>
        <dbReference type="SAM" id="SignalP"/>
    </source>
</evidence>
<proteinExistence type="predicted"/>
<keyword evidence="3" id="KW-1185">Reference proteome</keyword>
<evidence type="ECO:0008006" key="4">
    <source>
        <dbReference type="Google" id="ProtNLM"/>
    </source>
</evidence>
<feature type="signal peptide" evidence="1">
    <location>
        <begin position="1"/>
        <end position="26"/>
    </location>
</feature>
<organism evidence="2 3">
    <name type="scientific">Pseudoduganella lurida</name>
    <dbReference type="NCBI Taxonomy" id="1036180"/>
    <lineage>
        <taxon>Bacteria</taxon>
        <taxon>Pseudomonadati</taxon>
        <taxon>Pseudomonadota</taxon>
        <taxon>Betaproteobacteria</taxon>
        <taxon>Burkholderiales</taxon>
        <taxon>Oxalobacteraceae</taxon>
        <taxon>Telluria group</taxon>
        <taxon>Pseudoduganella</taxon>
    </lineage>
</organism>
<feature type="chain" id="PRO_5022159874" description="Excinuclease ATPase subunit" evidence="1">
    <location>
        <begin position="27"/>
        <end position="151"/>
    </location>
</feature>
<reference evidence="2 3" key="1">
    <citation type="journal article" date="2015" name="Stand. Genomic Sci.">
        <title>Genomic Encyclopedia of Bacterial and Archaeal Type Strains, Phase III: the genomes of soil and plant-associated and newly described type strains.</title>
        <authorList>
            <person name="Whitman W.B."/>
            <person name="Woyke T."/>
            <person name="Klenk H.P."/>
            <person name="Zhou Y."/>
            <person name="Lilburn T.G."/>
            <person name="Beck B.J."/>
            <person name="De Vos P."/>
            <person name="Vandamme P."/>
            <person name="Eisen J.A."/>
            <person name="Garrity G."/>
            <person name="Hugenholtz P."/>
            <person name="Kyrpides N.C."/>
        </authorList>
    </citation>
    <scope>NUCLEOTIDE SEQUENCE [LARGE SCALE GENOMIC DNA]</scope>
    <source>
        <strain evidence="2 3">CGMCC 1.10822</strain>
    </source>
</reference>
<sequence>MKQALLTMTLAAAAVSATFVTLPAMAADTVVMLPIAGALAANDAQSKLGDNVKFYFGDQPTPKVLSKITSDKTSQKTNGFGKAAEKSCNWVFLSAMLSLKKKAEEVGANAVINIVSNYNNKEMSSATEFECHDGAIMSGVALKGDFVKVAN</sequence>
<dbReference type="EMBL" id="VLLB01000003">
    <property type="protein sequence ID" value="TWI66341.1"/>
    <property type="molecule type" value="Genomic_DNA"/>
</dbReference>
<keyword evidence="1" id="KW-0732">Signal</keyword>
<dbReference type="AlphaFoldDB" id="A0A562RB95"/>